<name>A0ABV0AAP6_9FLAO</name>
<evidence type="ECO:0000313" key="1">
    <source>
        <dbReference type="EMBL" id="MEN3322559.1"/>
    </source>
</evidence>
<gene>
    <name evidence="1" type="ORF">VP395_02350</name>
</gene>
<evidence type="ECO:0000313" key="2">
    <source>
        <dbReference type="Proteomes" id="UP001416393"/>
    </source>
</evidence>
<comment type="caution">
    <text evidence="1">The sequence shown here is derived from an EMBL/GenBank/DDBJ whole genome shotgun (WGS) entry which is preliminary data.</text>
</comment>
<protein>
    <submittedName>
        <fullName evidence="1">Uncharacterized protein</fullName>
    </submittedName>
</protein>
<dbReference type="EMBL" id="JAZHYP010000001">
    <property type="protein sequence ID" value="MEN3322559.1"/>
    <property type="molecule type" value="Genomic_DNA"/>
</dbReference>
<dbReference type="RefSeq" id="WP_346240104.1">
    <property type="nucleotide sequence ID" value="NZ_JAZHYP010000001.1"/>
</dbReference>
<accession>A0ABV0AAP6</accession>
<sequence>MLNKFIFLFTFLSFSFCYGQYDWSYGEILLNNNIRLKGLIEIQMESNHPLDLGKQKVFYKKNHNSKTEKFNEDLIQKSTLMVYQMRKLAIMNMFPLRKTRKPS</sequence>
<reference evidence="1 2" key="1">
    <citation type="submission" date="2024-01" db="EMBL/GenBank/DDBJ databases">
        <title>Mariniflexile litorale sp. nov., isolated from the shallow sediments of the Sea of Japan.</title>
        <authorList>
            <person name="Romanenko L."/>
            <person name="Bystritskaya E."/>
            <person name="Isaeva M."/>
        </authorList>
    </citation>
    <scope>NUCLEOTIDE SEQUENCE [LARGE SCALE GENOMIC DNA]</scope>
    <source>
        <strain evidence="1 2">KCTC 32427</strain>
    </source>
</reference>
<dbReference type="Proteomes" id="UP001416393">
    <property type="component" value="Unassembled WGS sequence"/>
</dbReference>
<organism evidence="1 2">
    <name type="scientific">Mariniflexile soesokkakense</name>
    <dbReference type="NCBI Taxonomy" id="1343160"/>
    <lineage>
        <taxon>Bacteria</taxon>
        <taxon>Pseudomonadati</taxon>
        <taxon>Bacteroidota</taxon>
        <taxon>Flavobacteriia</taxon>
        <taxon>Flavobacteriales</taxon>
        <taxon>Flavobacteriaceae</taxon>
        <taxon>Mariniflexile</taxon>
    </lineage>
</organism>
<proteinExistence type="predicted"/>
<keyword evidence="2" id="KW-1185">Reference proteome</keyword>